<dbReference type="InterPro" id="IPR001155">
    <property type="entry name" value="OxRdtase_FMN_N"/>
</dbReference>
<dbReference type="Gene3D" id="3.20.20.70">
    <property type="entry name" value="Aldolase class I"/>
    <property type="match status" value="1"/>
</dbReference>
<keyword evidence="5" id="KW-1185">Reference proteome</keyword>
<evidence type="ECO:0000313" key="4">
    <source>
        <dbReference type="EMBL" id="MFC7746605.1"/>
    </source>
</evidence>
<organism evidence="4 5">
    <name type="scientific">Lentibacillus kimchii</name>
    <dbReference type="NCBI Taxonomy" id="1542911"/>
    <lineage>
        <taxon>Bacteria</taxon>
        <taxon>Bacillati</taxon>
        <taxon>Bacillota</taxon>
        <taxon>Bacilli</taxon>
        <taxon>Bacillales</taxon>
        <taxon>Bacillaceae</taxon>
        <taxon>Lentibacillus</taxon>
    </lineage>
</organism>
<protein>
    <submittedName>
        <fullName evidence="4">NADH:flavin oxidoreductase</fullName>
    </submittedName>
</protein>
<evidence type="ECO:0000256" key="2">
    <source>
        <dbReference type="ARBA" id="ARBA00023002"/>
    </source>
</evidence>
<name>A0ABW2UVG2_9BACI</name>
<keyword evidence="1" id="KW-0285">Flavoprotein</keyword>
<dbReference type="InterPro" id="IPR013785">
    <property type="entry name" value="Aldolase_TIM"/>
</dbReference>
<reference evidence="5" key="1">
    <citation type="journal article" date="2019" name="Int. J. Syst. Evol. Microbiol.">
        <title>The Global Catalogue of Microorganisms (GCM) 10K type strain sequencing project: providing services to taxonomists for standard genome sequencing and annotation.</title>
        <authorList>
            <consortium name="The Broad Institute Genomics Platform"/>
            <consortium name="The Broad Institute Genome Sequencing Center for Infectious Disease"/>
            <person name="Wu L."/>
            <person name="Ma J."/>
        </authorList>
    </citation>
    <scope>NUCLEOTIDE SEQUENCE [LARGE SCALE GENOMIC DNA]</scope>
    <source>
        <strain evidence="5">JCM 30234</strain>
    </source>
</reference>
<evidence type="ECO:0000313" key="5">
    <source>
        <dbReference type="Proteomes" id="UP001596620"/>
    </source>
</evidence>
<dbReference type="SUPFAM" id="SSF51395">
    <property type="entry name" value="FMN-linked oxidoreductases"/>
    <property type="match status" value="1"/>
</dbReference>
<dbReference type="Pfam" id="PF00724">
    <property type="entry name" value="Oxidored_FMN"/>
    <property type="match status" value="1"/>
</dbReference>
<keyword evidence="2" id="KW-0560">Oxidoreductase</keyword>
<dbReference type="PANTHER" id="PTHR43656">
    <property type="entry name" value="BINDING OXIDOREDUCTASE, PUTATIVE (AFU_ORTHOLOGUE AFUA_2G08260)-RELATED"/>
    <property type="match status" value="1"/>
</dbReference>
<dbReference type="PANTHER" id="PTHR43656:SF2">
    <property type="entry name" value="BINDING OXIDOREDUCTASE, PUTATIVE (AFU_ORTHOLOGUE AFUA_2G08260)-RELATED"/>
    <property type="match status" value="1"/>
</dbReference>
<comment type="caution">
    <text evidence="4">The sequence shown here is derived from an EMBL/GenBank/DDBJ whole genome shotgun (WGS) entry which is preliminary data.</text>
</comment>
<accession>A0ABW2UVG2</accession>
<dbReference type="Proteomes" id="UP001596620">
    <property type="component" value="Unassembled WGS sequence"/>
</dbReference>
<sequence length="374" mass="40881">MVSEKTASLFQDFSLKGIQLQNRMSVSPMTRISGTEDGQVTDRMVRYYERYAKGGFSLVFTEGLYPDEPHSQGYFNQPGIASEEQAAGWEPVIQAVHQHGSAIFAQLMHAGALSQDNPRTETRIAPSPVEPKGEQLAMYGGSGKFPVPQEITKQQINQVITSFANSATRARNAGFDGVEIHGANGYIVDQFLTDYTNQRTDEYGGSLTNRLRFAQEVIRAVRNAIGSDFPLSIRISQSKINDFSHQWAGGEDDAAIIFESIAEAGVDIIHITEYDATQPAFGMGLSLAGLAKKYGKLPVIANGHLEDPEKAAKLVDAGDADLITLGKGALANPDWPNRVKEGSPLKDFNSELLDPQAYIKDQELSSARYMNNSE</sequence>
<evidence type="ECO:0000256" key="1">
    <source>
        <dbReference type="ARBA" id="ARBA00022630"/>
    </source>
</evidence>
<dbReference type="InterPro" id="IPR051799">
    <property type="entry name" value="NADH_flavin_oxidoreductase"/>
</dbReference>
<dbReference type="EMBL" id="JBHTGR010000007">
    <property type="protein sequence ID" value="MFC7746605.1"/>
    <property type="molecule type" value="Genomic_DNA"/>
</dbReference>
<dbReference type="CDD" id="cd02803">
    <property type="entry name" value="OYE_like_FMN_family"/>
    <property type="match status" value="1"/>
</dbReference>
<feature type="domain" description="NADH:flavin oxidoreductase/NADH oxidase N-terminal" evidence="3">
    <location>
        <begin position="8"/>
        <end position="345"/>
    </location>
</feature>
<dbReference type="RefSeq" id="WP_382358112.1">
    <property type="nucleotide sequence ID" value="NZ_JBHTGR010000007.1"/>
</dbReference>
<evidence type="ECO:0000259" key="3">
    <source>
        <dbReference type="Pfam" id="PF00724"/>
    </source>
</evidence>
<gene>
    <name evidence="4" type="ORF">ACFQU8_05040</name>
</gene>
<proteinExistence type="predicted"/>